<protein>
    <submittedName>
        <fullName evidence="4">Thiosulfate sulfurtransferase</fullName>
    </submittedName>
</protein>
<evidence type="ECO:0000256" key="2">
    <source>
        <dbReference type="ARBA" id="ARBA00022737"/>
    </source>
</evidence>
<name>G7UPL0_PSEUP</name>
<dbReference type="FunFam" id="3.40.250.10:FF:000035">
    <property type="entry name" value="Thiosulfate sulfurtransferase"/>
    <property type="match status" value="1"/>
</dbReference>
<dbReference type="SUPFAM" id="SSF52821">
    <property type="entry name" value="Rhodanese/Cell cycle control phosphatase"/>
    <property type="match status" value="2"/>
</dbReference>
<evidence type="ECO:0000313" key="5">
    <source>
        <dbReference type="Proteomes" id="UP000005870"/>
    </source>
</evidence>
<dbReference type="AlphaFoldDB" id="G7UPL0"/>
<evidence type="ECO:0000256" key="1">
    <source>
        <dbReference type="ARBA" id="ARBA00022679"/>
    </source>
</evidence>
<gene>
    <name evidence="4" type="ordered locus">DSC_10895</name>
</gene>
<keyword evidence="2" id="KW-0677">Repeat</keyword>
<dbReference type="CDD" id="cd01449">
    <property type="entry name" value="TST_Repeat_2"/>
    <property type="match status" value="1"/>
</dbReference>
<dbReference type="OrthoDB" id="9781034at2"/>
<proteinExistence type="predicted"/>
<dbReference type="PANTHER" id="PTHR11364">
    <property type="entry name" value="THIOSULFATE SULFERTANSFERASE"/>
    <property type="match status" value="1"/>
</dbReference>
<dbReference type="InterPro" id="IPR045078">
    <property type="entry name" value="TST/MPST-like"/>
</dbReference>
<dbReference type="PROSITE" id="PS50206">
    <property type="entry name" value="RHODANESE_3"/>
    <property type="match status" value="2"/>
</dbReference>
<dbReference type="Proteomes" id="UP000005870">
    <property type="component" value="Chromosome"/>
</dbReference>
<dbReference type="STRING" id="1045855.DSC_10895"/>
<dbReference type="SMART" id="SM00450">
    <property type="entry name" value="RHOD"/>
    <property type="match status" value="2"/>
</dbReference>
<feature type="domain" description="Rhodanese" evidence="3">
    <location>
        <begin position="17"/>
        <end position="139"/>
    </location>
</feature>
<dbReference type="KEGG" id="psd:DSC_10895"/>
<dbReference type="PANTHER" id="PTHR11364:SF27">
    <property type="entry name" value="SULFURTRANSFERASE"/>
    <property type="match status" value="1"/>
</dbReference>
<dbReference type="CDD" id="cd01448">
    <property type="entry name" value="TST_Repeat_1"/>
    <property type="match status" value="1"/>
</dbReference>
<keyword evidence="1" id="KW-0808">Transferase</keyword>
<sequence length="285" mass="30316">MNWTTLVDPAVLALHLDDPDLRIVDARFVLTDPGAGRAAYAQSHLPHAVYADLNEDLADLSRVASGQGRHPLPEVDAFTGTLGRWGIAPRHQVVVYDAGDGSMAAARLWWLLRLLGHAQVAVLDGGLAAWQAGGLALTDELQWPPRQPPYPGGYDSARIAGTGEVAARLHQAPGWLIDARSAERFSGGQEPVDRIAGHVPGAVNRPYLDNVHAGRLRDPDALRGELQPLLGAHAPDQVVLMCGSGVTACHLLLAFEHAGLAGPRVYPGSWSGWISDPARPIATTS</sequence>
<dbReference type="HOGENOM" id="CLU_031618_0_0_6"/>
<dbReference type="Pfam" id="PF00581">
    <property type="entry name" value="Rhodanese"/>
    <property type="match status" value="2"/>
</dbReference>
<dbReference type="InterPro" id="IPR036873">
    <property type="entry name" value="Rhodanese-like_dom_sf"/>
</dbReference>
<evidence type="ECO:0000313" key="4">
    <source>
        <dbReference type="EMBL" id="AER56823.1"/>
    </source>
</evidence>
<accession>G7UPL0</accession>
<dbReference type="InterPro" id="IPR001763">
    <property type="entry name" value="Rhodanese-like_dom"/>
</dbReference>
<feature type="domain" description="Rhodanese" evidence="3">
    <location>
        <begin position="170"/>
        <end position="282"/>
    </location>
</feature>
<organism evidence="4 5">
    <name type="scientific">Pseudoxanthomonas spadix (strain BD-a59)</name>
    <dbReference type="NCBI Taxonomy" id="1045855"/>
    <lineage>
        <taxon>Bacteria</taxon>
        <taxon>Pseudomonadati</taxon>
        <taxon>Pseudomonadota</taxon>
        <taxon>Gammaproteobacteria</taxon>
        <taxon>Lysobacterales</taxon>
        <taxon>Lysobacteraceae</taxon>
        <taxon>Pseudoxanthomonas</taxon>
    </lineage>
</organism>
<dbReference type="RefSeq" id="WP_014160997.1">
    <property type="nucleotide sequence ID" value="NC_016147.2"/>
</dbReference>
<dbReference type="eggNOG" id="COG2897">
    <property type="taxonomic scope" value="Bacteria"/>
</dbReference>
<dbReference type="Gene3D" id="3.40.250.10">
    <property type="entry name" value="Rhodanese-like domain"/>
    <property type="match status" value="2"/>
</dbReference>
<keyword evidence="5" id="KW-1185">Reference proteome</keyword>
<reference evidence="4 5" key="1">
    <citation type="journal article" date="2012" name="J. Bacteriol.">
        <title>Complete Genome Sequence of the BTEX-Degrading Bacterium Pseudoxanthomonas spadix BD-a59.</title>
        <authorList>
            <person name="Lee S.H."/>
            <person name="Jin H.M."/>
            <person name="Lee H.J."/>
            <person name="Kim J.M."/>
            <person name="Jeon C.O."/>
        </authorList>
    </citation>
    <scope>NUCLEOTIDE SEQUENCE [LARGE SCALE GENOMIC DNA]</scope>
    <source>
        <strain evidence="4 5">BD-a59</strain>
    </source>
</reference>
<dbReference type="EMBL" id="CP003093">
    <property type="protein sequence ID" value="AER56823.1"/>
    <property type="molecule type" value="Genomic_DNA"/>
</dbReference>
<dbReference type="GO" id="GO:0004792">
    <property type="term" value="F:thiosulfate-cyanide sulfurtransferase activity"/>
    <property type="evidence" value="ECO:0007669"/>
    <property type="project" value="TreeGrafter"/>
</dbReference>
<evidence type="ECO:0000259" key="3">
    <source>
        <dbReference type="PROSITE" id="PS50206"/>
    </source>
</evidence>